<dbReference type="WBParaSite" id="Hba_14370">
    <property type="protein sequence ID" value="Hba_14370"/>
    <property type="gene ID" value="Hba_14370"/>
</dbReference>
<name>A0A1I7WPY9_HETBA</name>
<dbReference type="AlphaFoldDB" id="A0A1I7WPY9"/>
<proteinExistence type="predicted"/>
<reference evidence="2 3" key="1">
    <citation type="submission" date="2016-11" db="UniProtKB">
        <authorList>
            <consortium name="WormBaseParasite"/>
        </authorList>
    </citation>
    <scope>IDENTIFICATION</scope>
</reference>
<organism evidence="1 2">
    <name type="scientific">Heterorhabditis bacteriophora</name>
    <name type="common">Entomopathogenic nematode worm</name>
    <dbReference type="NCBI Taxonomy" id="37862"/>
    <lineage>
        <taxon>Eukaryota</taxon>
        <taxon>Metazoa</taxon>
        <taxon>Ecdysozoa</taxon>
        <taxon>Nematoda</taxon>
        <taxon>Chromadorea</taxon>
        <taxon>Rhabditida</taxon>
        <taxon>Rhabditina</taxon>
        <taxon>Rhabditomorpha</taxon>
        <taxon>Strongyloidea</taxon>
        <taxon>Heterorhabditidae</taxon>
        <taxon>Heterorhabditis</taxon>
    </lineage>
</organism>
<evidence type="ECO:0000313" key="1">
    <source>
        <dbReference type="Proteomes" id="UP000095283"/>
    </source>
</evidence>
<evidence type="ECO:0000313" key="2">
    <source>
        <dbReference type="WBParaSite" id="Hba_07232"/>
    </source>
</evidence>
<accession>A0A1I7WPY9</accession>
<keyword evidence="1" id="KW-1185">Reference proteome</keyword>
<protein>
    <submittedName>
        <fullName evidence="2 3">ATPase</fullName>
    </submittedName>
</protein>
<dbReference type="Proteomes" id="UP000095283">
    <property type="component" value="Unplaced"/>
</dbReference>
<dbReference type="WBParaSite" id="Hba_07232">
    <property type="protein sequence ID" value="Hba_07232"/>
    <property type="gene ID" value="Hba_07232"/>
</dbReference>
<sequence>MNSIKPVREVAHQRDSFDAYNRSAWRNKYGISIVFGHCSMGKELIMRRLVNDRTSECFQHVGYNINIAFLNHTNEKQRRLE</sequence>
<evidence type="ECO:0000313" key="3">
    <source>
        <dbReference type="WBParaSite" id="Hba_14370"/>
    </source>
</evidence>